<proteinExistence type="predicted"/>
<keyword evidence="3" id="KW-1185">Reference proteome</keyword>
<dbReference type="Pfam" id="PF08818">
    <property type="entry name" value="DUF1801"/>
    <property type="match status" value="1"/>
</dbReference>
<dbReference type="SUPFAM" id="SSF159888">
    <property type="entry name" value="YdhG-like"/>
    <property type="match status" value="1"/>
</dbReference>
<organism evidence="2 3">
    <name type="scientific">Lacihabitans soyangensis</name>
    <dbReference type="NCBI Taxonomy" id="869394"/>
    <lineage>
        <taxon>Bacteria</taxon>
        <taxon>Pseudomonadati</taxon>
        <taxon>Bacteroidota</taxon>
        <taxon>Cytophagia</taxon>
        <taxon>Cytophagales</taxon>
        <taxon>Leadbetterellaceae</taxon>
        <taxon>Lacihabitans</taxon>
    </lineage>
</organism>
<evidence type="ECO:0000259" key="1">
    <source>
        <dbReference type="Pfam" id="PF08818"/>
    </source>
</evidence>
<dbReference type="EMBL" id="RJUF01000034">
    <property type="protein sequence ID" value="MCP9763659.1"/>
    <property type="molecule type" value="Genomic_DNA"/>
</dbReference>
<dbReference type="Pfam" id="PF13376">
    <property type="entry name" value="OmdA"/>
    <property type="match status" value="1"/>
</dbReference>
<reference evidence="2 3" key="1">
    <citation type="submission" date="2018-11" db="EMBL/GenBank/DDBJ databases">
        <title>Novel bacteria species description.</title>
        <authorList>
            <person name="Han J.-H."/>
        </authorList>
    </citation>
    <scope>NUCLEOTIDE SEQUENCE [LARGE SCALE GENOMIC DNA]</scope>
    <source>
        <strain evidence="2 3">KCTC23259</strain>
    </source>
</reference>
<dbReference type="PIRSF" id="PIRSF021308">
    <property type="entry name" value="UCP021308"/>
    <property type="match status" value="1"/>
</dbReference>
<dbReference type="RefSeq" id="WP_255037434.1">
    <property type="nucleotide sequence ID" value="NZ_RJUF01000034.1"/>
</dbReference>
<dbReference type="InterPro" id="IPR016786">
    <property type="entry name" value="YdeI_bac"/>
</dbReference>
<sequence>MKNEELNAFFEKPGKWQVELNELRKIVLETGIIEELKWKQPCYTLDGTNLLIVSSFKDFAFVSFLNGSLLADTENILVKPGENSQFSRLMRFYSVDDVRKLKSTLLAYIYESIEAHKAGIKPIVVKEKVLEFPEELLEKFSVDSKFKTAFEALTPGRQRAYNIYFTGAKSSKARASRIESYTERIMNGKGFNDCICGFSKRMPNCDGSHKYL</sequence>
<evidence type="ECO:0000313" key="2">
    <source>
        <dbReference type="EMBL" id="MCP9763659.1"/>
    </source>
</evidence>
<dbReference type="Gene3D" id="3.90.1150.200">
    <property type="match status" value="1"/>
</dbReference>
<comment type="caution">
    <text evidence="2">The sequence shown here is derived from an EMBL/GenBank/DDBJ whole genome shotgun (WGS) entry which is preliminary data.</text>
</comment>
<feature type="domain" description="YdhG-like" evidence="1">
    <location>
        <begin position="16"/>
        <end position="112"/>
    </location>
</feature>
<dbReference type="AlphaFoldDB" id="A0AAE3KTE7"/>
<evidence type="ECO:0000313" key="3">
    <source>
        <dbReference type="Proteomes" id="UP001204144"/>
    </source>
</evidence>
<name>A0AAE3KTE7_9BACT</name>
<dbReference type="Proteomes" id="UP001204144">
    <property type="component" value="Unassembled WGS sequence"/>
</dbReference>
<dbReference type="InterPro" id="IPR014922">
    <property type="entry name" value="YdhG-like"/>
</dbReference>
<protein>
    <recommendedName>
        <fullName evidence="1">YdhG-like domain-containing protein</fullName>
    </recommendedName>
</protein>
<gene>
    <name evidence="2" type="ORF">EGI31_11905</name>
</gene>
<accession>A0AAE3KTE7</accession>